<dbReference type="PANTHER" id="PTHR11254:SF429">
    <property type="entry name" value="E3 UBIQUITIN-PROTEIN LIGASE SU(DX)"/>
    <property type="match status" value="1"/>
</dbReference>
<dbReference type="EC" id="2.3.2.26" evidence="3"/>
<keyword evidence="4" id="KW-0808">Transferase</keyword>
<dbReference type="SUPFAM" id="SSF51045">
    <property type="entry name" value="WW domain"/>
    <property type="match status" value="4"/>
</dbReference>
<dbReference type="Proteomes" id="UP000887565">
    <property type="component" value="Unplaced"/>
</dbReference>
<dbReference type="InterPro" id="IPR035983">
    <property type="entry name" value="Hect_E3_ubiquitin_ligase"/>
</dbReference>
<dbReference type="GO" id="GO:0061630">
    <property type="term" value="F:ubiquitin protein ligase activity"/>
    <property type="evidence" value="ECO:0007669"/>
    <property type="project" value="UniProtKB-EC"/>
</dbReference>
<evidence type="ECO:0000256" key="5">
    <source>
        <dbReference type="ARBA" id="ARBA00022786"/>
    </source>
</evidence>
<dbReference type="PROSITE" id="PS50020">
    <property type="entry name" value="WW_DOMAIN_2"/>
    <property type="match status" value="4"/>
</dbReference>
<feature type="domain" description="WW" evidence="8">
    <location>
        <begin position="248"/>
        <end position="281"/>
    </location>
</feature>
<comment type="catalytic activity">
    <reaction evidence="1">
        <text>S-ubiquitinyl-[E2 ubiquitin-conjugating enzyme]-L-cysteine + [acceptor protein]-L-lysine = [E2 ubiquitin-conjugating enzyme]-L-cysteine + N(6)-ubiquitinyl-[acceptor protein]-L-lysine.</text>
        <dbReference type="EC" id="2.3.2.26"/>
    </reaction>
</comment>
<dbReference type="Gene3D" id="2.20.70.10">
    <property type="match status" value="3"/>
</dbReference>
<sequence length="468" mass="52537">MKVTLPLVGKENVKVAELKISLTGAFGRLRHNNGCDSRRTSSNFDEDTENGLSDGIINIRINENGDAVSENGHESQNNRFSSASPHSSSLPVLSHDNRPGLLPLDHVRASTDEPGTSVSAVNFNVGMPRLTPPIAAPILPPRPHKRAAAAAAAETDAALRALTPSETPDIALVSSTADPGMQSVDSATPVNKNRDTAMGASAEAAATSTVVDEQPLPAGWERRFDQLGRRYYVDHTTKSTTWERPSNTPLPSGWEIRRDPRGRIYYVDHNTRTTTWQRPTQDILTAHRQWQNGREQAMQQWQQRFLYVQRIHCQKAGVCTNIRFKNRISFGDHNNFRFSEKRLDPNTARVYFVNHINRTTQWEDPRTQGLSDQALPSGWELRFTEQGTPFFIDHNTRTTTYNDPRTGKPVGYLVSNGMPNHVKIVVSRQNLFEESFAEIMRKNAVDLRRRLYIQFKGEDGLDYGGIAR</sequence>
<dbReference type="AlphaFoldDB" id="A0A915JS73"/>
<protein>
    <recommendedName>
        <fullName evidence="3">HECT-type E3 ubiquitin transferase</fullName>
        <ecNumber evidence="3">2.3.2.26</ecNumber>
    </recommendedName>
</protein>
<comment type="caution">
    <text evidence="6">Lacks conserved residue(s) required for the propagation of feature annotation.</text>
</comment>
<dbReference type="SUPFAM" id="SSF56204">
    <property type="entry name" value="Hect, E3 ligase catalytic domain"/>
    <property type="match status" value="1"/>
</dbReference>
<dbReference type="PROSITE" id="PS01159">
    <property type="entry name" value="WW_DOMAIN_1"/>
    <property type="match status" value="3"/>
</dbReference>
<name>A0A915JS73_ROMCU</name>
<feature type="region of interest" description="Disordered" evidence="7">
    <location>
        <begin position="67"/>
        <end position="99"/>
    </location>
</feature>
<dbReference type="InterPro" id="IPR001202">
    <property type="entry name" value="WW_dom"/>
</dbReference>
<feature type="compositionally biased region" description="Low complexity" evidence="7">
    <location>
        <begin position="81"/>
        <end position="94"/>
    </location>
</feature>
<dbReference type="InterPro" id="IPR000569">
    <property type="entry name" value="HECT_dom"/>
</dbReference>
<evidence type="ECO:0000259" key="9">
    <source>
        <dbReference type="PROSITE" id="PS50237"/>
    </source>
</evidence>
<dbReference type="GO" id="GO:0043161">
    <property type="term" value="P:proteasome-mediated ubiquitin-dependent protein catabolic process"/>
    <property type="evidence" value="ECO:0007669"/>
    <property type="project" value="TreeGrafter"/>
</dbReference>
<evidence type="ECO:0000256" key="1">
    <source>
        <dbReference type="ARBA" id="ARBA00000885"/>
    </source>
</evidence>
<evidence type="ECO:0000256" key="7">
    <source>
        <dbReference type="SAM" id="MobiDB-lite"/>
    </source>
</evidence>
<evidence type="ECO:0000259" key="8">
    <source>
        <dbReference type="PROSITE" id="PS50020"/>
    </source>
</evidence>
<dbReference type="Pfam" id="PF00397">
    <property type="entry name" value="WW"/>
    <property type="match status" value="4"/>
</dbReference>
<evidence type="ECO:0000256" key="4">
    <source>
        <dbReference type="ARBA" id="ARBA00022679"/>
    </source>
</evidence>
<comment type="pathway">
    <text evidence="2">Protein modification; protein ubiquitination.</text>
</comment>
<evidence type="ECO:0000256" key="3">
    <source>
        <dbReference type="ARBA" id="ARBA00012485"/>
    </source>
</evidence>
<dbReference type="InterPro" id="IPR050409">
    <property type="entry name" value="E3_ubiq-protein_ligase"/>
</dbReference>
<dbReference type="GO" id="GO:0016567">
    <property type="term" value="P:protein ubiquitination"/>
    <property type="evidence" value="ECO:0007669"/>
    <property type="project" value="TreeGrafter"/>
</dbReference>
<accession>A0A915JS73</accession>
<feature type="domain" description="WW" evidence="8">
    <location>
        <begin position="340"/>
        <end position="367"/>
    </location>
</feature>
<reference evidence="11" key="1">
    <citation type="submission" date="2022-11" db="UniProtKB">
        <authorList>
            <consortium name="WormBaseParasite"/>
        </authorList>
    </citation>
    <scope>IDENTIFICATION</scope>
</reference>
<keyword evidence="10" id="KW-1185">Reference proteome</keyword>
<dbReference type="CDD" id="cd00201">
    <property type="entry name" value="WW"/>
    <property type="match status" value="4"/>
</dbReference>
<feature type="domain" description="WW" evidence="8">
    <location>
        <begin position="373"/>
        <end position="406"/>
    </location>
</feature>
<proteinExistence type="predicted"/>
<evidence type="ECO:0000256" key="2">
    <source>
        <dbReference type="ARBA" id="ARBA00004906"/>
    </source>
</evidence>
<feature type="domain" description="WW" evidence="8">
    <location>
        <begin position="214"/>
        <end position="247"/>
    </location>
</feature>
<dbReference type="GO" id="GO:0005737">
    <property type="term" value="C:cytoplasm"/>
    <property type="evidence" value="ECO:0007669"/>
    <property type="project" value="TreeGrafter"/>
</dbReference>
<dbReference type="PROSITE" id="PS50237">
    <property type="entry name" value="HECT"/>
    <property type="match status" value="1"/>
</dbReference>
<dbReference type="WBParaSite" id="nRc.2.0.1.t29155-RA">
    <property type="protein sequence ID" value="nRc.2.0.1.t29155-RA"/>
    <property type="gene ID" value="nRc.2.0.1.g29155"/>
</dbReference>
<dbReference type="PANTHER" id="PTHR11254">
    <property type="entry name" value="HECT DOMAIN UBIQUITIN-PROTEIN LIGASE"/>
    <property type="match status" value="1"/>
</dbReference>
<organism evidence="10 11">
    <name type="scientific">Romanomermis culicivorax</name>
    <name type="common">Nematode worm</name>
    <dbReference type="NCBI Taxonomy" id="13658"/>
    <lineage>
        <taxon>Eukaryota</taxon>
        <taxon>Metazoa</taxon>
        <taxon>Ecdysozoa</taxon>
        <taxon>Nematoda</taxon>
        <taxon>Enoplea</taxon>
        <taxon>Dorylaimia</taxon>
        <taxon>Mermithida</taxon>
        <taxon>Mermithoidea</taxon>
        <taxon>Mermithidae</taxon>
        <taxon>Romanomermis</taxon>
    </lineage>
</organism>
<dbReference type="SMART" id="SM00456">
    <property type="entry name" value="WW"/>
    <property type="match status" value="4"/>
</dbReference>
<evidence type="ECO:0000313" key="11">
    <source>
        <dbReference type="WBParaSite" id="nRc.2.0.1.t29155-RA"/>
    </source>
</evidence>
<evidence type="ECO:0000256" key="6">
    <source>
        <dbReference type="PROSITE-ProRule" id="PRU00104"/>
    </source>
</evidence>
<dbReference type="InterPro" id="IPR036020">
    <property type="entry name" value="WW_dom_sf"/>
</dbReference>
<feature type="domain" description="HECT" evidence="9">
    <location>
        <begin position="443"/>
        <end position="468"/>
    </location>
</feature>
<keyword evidence="5 6" id="KW-0833">Ubl conjugation pathway</keyword>
<dbReference type="Gene3D" id="3.90.1750.10">
    <property type="entry name" value="Hect, E3 ligase catalytic domains"/>
    <property type="match status" value="1"/>
</dbReference>
<evidence type="ECO:0000313" key="10">
    <source>
        <dbReference type="Proteomes" id="UP000887565"/>
    </source>
</evidence>